<organism evidence="1 2">
    <name type="scientific">Lutispora thermophila DSM 19022</name>
    <dbReference type="NCBI Taxonomy" id="1122184"/>
    <lineage>
        <taxon>Bacteria</taxon>
        <taxon>Bacillati</taxon>
        <taxon>Bacillota</taxon>
        <taxon>Clostridia</taxon>
        <taxon>Lutisporales</taxon>
        <taxon>Lutisporaceae</taxon>
        <taxon>Lutispora</taxon>
    </lineage>
</organism>
<dbReference type="EMBL" id="FQZS01000006">
    <property type="protein sequence ID" value="SHI70469.1"/>
    <property type="molecule type" value="Genomic_DNA"/>
</dbReference>
<dbReference type="RefSeq" id="WP_073025228.1">
    <property type="nucleotide sequence ID" value="NZ_FQZS01000006.1"/>
</dbReference>
<protein>
    <submittedName>
        <fullName evidence="1">Uncharacterized protein</fullName>
    </submittedName>
</protein>
<evidence type="ECO:0000313" key="2">
    <source>
        <dbReference type="Proteomes" id="UP000184442"/>
    </source>
</evidence>
<accession>A0A1M6DBC9</accession>
<name>A0A1M6DBC9_9FIRM</name>
<proteinExistence type="predicted"/>
<dbReference type="AlphaFoldDB" id="A0A1M6DBC9"/>
<evidence type="ECO:0000313" key="1">
    <source>
        <dbReference type="EMBL" id="SHI70469.1"/>
    </source>
</evidence>
<keyword evidence="2" id="KW-1185">Reference proteome</keyword>
<dbReference type="STRING" id="1122184.SAMN02745176_01104"/>
<reference evidence="1 2" key="1">
    <citation type="submission" date="2016-11" db="EMBL/GenBank/DDBJ databases">
        <authorList>
            <person name="Jaros S."/>
            <person name="Januszkiewicz K."/>
            <person name="Wedrychowicz H."/>
        </authorList>
    </citation>
    <scope>NUCLEOTIDE SEQUENCE [LARGE SCALE GENOMIC DNA]</scope>
    <source>
        <strain evidence="1 2">DSM 19022</strain>
    </source>
</reference>
<dbReference type="OrthoDB" id="1680245at2"/>
<dbReference type="Proteomes" id="UP000184442">
    <property type="component" value="Unassembled WGS sequence"/>
</dbReference>
<sequence>MEEKQTINIDHSDPLLRDIKILIDLLNPLVSSYRLLVGAADEFNRITLAHKSDLEGAINRADDMGDIIDEVNDMLKTLIKTLVKKIESDYACDKDFKHKS</sequence>
<gene>
    <name evidence="1" type="ORF">SAMN02745176_01104</name>
</gene>